<organism evidence="9">
    <name type="scientific">hydrothermal vent metagenome</name>
    <dbReference type="NCBI Taxonomy" id="652676"/>
    <lineage>
        <taxon>unclassified sequences</taxon>
        <taxon>metagenomes</taxon>
        <taxon>ecological metagenomes</taxon>
    </lineage>
</organism>
<dbReference type="InterPro" id="IPR002586">
    <property type="entry name" value="CobQ/CobB/MinD/ParA_Nub-bd_dom"/>
</dbReference>
<keyword evidence="5" id="KW-0460">Magnesium</keyword>
<dbReference type="SUPFAM" id="SSF52317">
    <property type="entry name" value="Class I glutamine amidotransferase-like"/>
    <property type="match status" value="1"/>
</dbReference>
<dbReference type="HAMAP" id="MF_00027">
    <property type="entry name" value="CobB_CbiA"/>
    <property type="match status" value="1"/>
</dbReference>
<dbReference type="PANTHER" id="PTHR43873:SF1">
    <property type="entry name" value="COBYRINATE A,C-DIAMIDE SYNTHASE"/>
    <property type="match status" value="1"/>
</dbReference>
<dbReference type="SUPFAM" id="SSF52540">
    <property type="entry name" value="P-loop containing nucleoside triphosphate hydrolases"/>
    <property type="match status" value="1"/>
</dbReference>
<keyword evidence="2" id="KW-0436">Ligase</keyword>
<accession>A0A3B1BL62</accession>
<dbReference type="InterPro" id="IPR011698">
    <property type="entry name" value="GATase_3"/>
</dbReference>
<dbReference type="NCBIfam" id="NF002204">
    <property type="entry name" value="PRK01077.1"/>
    <property type="match status" value="1"/>
</dbReference>
<keyword evidence="4" id="KW-0067">ATP-binding</keyword>
<evidence type="ECO:0000259" key="8">
    <source>
        <dbReference type="Pfam" id="PF07685"/>
    </source>
</evidence>
<dbReference type="PANTHER" id="PTHR43873">
    <property type="entry name" value="COBYRINATE A,C-DIAMIDE SYNTHASE"/>
    <property type="match status" value="1"/>
</dbReference>
<proteinExistence type="inferred from homology"/>
<dbReference type="PROSITE" id="PS51274">
    <property type="entry name" value="GATASE_COBBQ"/>
    <property type="match status" value="1"/>
</dbReference>
<evidence type="ECO:0000256" key="6">
    <source>
        <dbReference type="ARBA" id="ARBA00022962"/>
    </source>
</evidence>
<keyword evidence="6" id="KW-0315">Glutamine amidotransferase</keyword>
<dbReference type="CDD" id="cd05388">
    <property type="entry name" value="CobB_N"/>
    <property type="match status" value="1"/>
</dbReference>
<evidence type="ECO:0000256" key="3">
    <source>
        <dbReference type="ARBA" id="ARBA00022741"/>
    </source>
</evidence>
<dbReference type="GO" id="GO:0005524">
    <property type="term" value="F:ATP binding"/>
    <property type="evidence" value="ECO:0007669"/>
    <property type="project" value="UniProtKB-KW"/>
</dbReference>
<reference evidence="9" key="1">
    <citation type="submission" date="2018-06" db="EMBL/GenBank/DDBJ databases">
        <authorList>
            <person name="Zhirakovskaya E."/>
        </authorList>
    </citation>
    <scope>NUCLEOTIDE SEQUENCE</scope>
</reference>
<dbReference type="Pfam" id="PF01656">
    <property type="entry name" value="CbiA"/>
    <property type="match status" value="1"/>
</dbReference>
<dbReference type="CDD" id="cd03130">
    <property type="entry name" value="GATase1_CobB"/>
    <property type="match status" value="1"/>
</dbReference>
<protein>
    <submittedName>
        <fullName evidence="9">Protein similar to cobyrinic acid a,c-diamide synthetase clustered with dissimilatory sulfite reductase</fullName>
    </submittedName>
</protein>
<dbReference type="Pfam" id="PF07685">
    <property type="entry name" value="GATase_3"/>
    <property type="match status" value="1"/>
</dbReference>
<feature type="domain" description="CobB/CobQ-like glutamine amidotransferase" evidence="8">
    <location>
        <begin position="250"/>
        <end position="437"/>
    </location>
</feature>
<evidence type="ECO:0000313" key="9">
    <source>
        <dbReference type="EMBL" id="VAX18689.1"/>
    </source>
</evidence>
<keyword evidence="3" id="KW-0547">Nucleotide-binding</keyword>
<dbReference type="InterPro" id="IPR029062">
    <property type="entry name" value="Class_I_gatase-like"/>
</dbReference>
<comment type="cofactor">
    <cofactor evidence="1">
        <name>Mg(2+)</name>
        <dbReference type="ChEBI" id="CHEBI:18420"/>
    </cofactor>
</comment>
<dbReference type="Gene3D" id="3.40.50.880">
    <property type="match status" value="1"/>
</dbReference>
<dbReference type="Gene3D" id="3.40.50.300">
    <property type="entry name" value="P-loop containing nucleotide triphosphate hydrolases"/>
    <property type="match status" value="1"/>
</dbReference>
<dbReference type="NCBIfam" id="TIGR00379">
    <property type="entry name" value="cobB"/>
    <property type="match status" value="1"/>
</dbReference>
<dbReference type="GO" id="GO:0042242">
    <property type="term" value="F:cobyrinic acid a,c-diamide synthase activity"/>
    <property type="evidence" value="ECO:0007669"/>
    <property type="project" value="InterPro"/>
</dbReference>
<evidence type="ECO:0000256" key="5">
    <source>
        <dbReference type="ARBA" id="ARBA00022842"/>
    </source>
</evidence>
<dbReference type="AlphaFoldDB" id="A0A3B1BL62"/>
<feature type="domain" description="CobQ/CobB/MinD/ParA nucleotide binding" evidence="7">
    <location>
        <begin position="7"/>
        <end position="191"/>
    </location>
</feature>
<dbReference type="EMBL" id="UOGA01000133">
    <property type="protein sequence ID" value="VAX18689.1"/>
    <property type="molecule type" value="Genomic_DNA"/>
</dbReference>
<evidence type="ECO:0000259" key="7">
    <source>
        <dbReference type="Pfam" id="PF01656"/>
    </source>
</evidence>
<evidence type="ECO:0000256" key="4">
    <source>
        <dbReference type="ARBA" id="ARBA00022840"/>
    </source>
</evidence>
<dbReference type="InterPro" id="IPR004484">
    <property type="entry name" value="CbiA/CobB_synth"/>
</dbReference>
<name>A0A3B1BL62_9ZZZZ</name>
<evidence type="ECO:0000256" key="2">
    <source>
        <dbReference type="ARBA" id="ARBA00022598"/>
    </source>
</evidence>
<evidence type="ECO:0000256" key="1">
    <source>
        <dbReference type="ARBA" id="ARBA00001946"/>
    </source>
</evidence>
<dbReference type="InterPro" id="IPR027417">
    <property type="entry name" value="P-loop_NTPase"/>
</dbReference>
<gene>
    <name evidence="9" type="ORF">MNBD_NITROSPINAE04-2288</name>
</gene>
<sequence>MSSVPRIIIAAPGRSSGKTTLAMGLCRAFKKKGLAVQPFKKGPDYIDPMWLTSAAGVECRNLDFHMMGDENILRAFQTASKNADIAVIEGNMGLYDGLDLEGSDSTAGLAHFLRSPVILVVDATGMNRSAAALLLGYRQFDPELDIAGVILNRVSGSRHESKMRKSIERHVGMNILGALPKAPDDVGLTERHLGLIPVKEDPSLASKIAVIGEMIERNLDLETIHSIAKTAGDLPDVEPCPTSNGESDIKIGVAMDRAFTFYYQENLEALESAGAELVRFSPLDDTRLPSVNGLYIGGGFPEMFLSELESNARLRNQIKEEIENGLPVYAECGGLMYLARSIIWSEKSGAMVNALNFSVEMTKKPMGLGYMTLEANGNSEWLKPKSKVYCHEFHHSRPVQLKGDTRFAWNVLRGTGIENRMDGVIYKNVLASYAHLHSCGASTWAEDFTGLIRRAGKSVNASDNREAGQAQISK</sequence>